<dbReference type="PROSITE" id="PS00065">
    <property type="entry name" value="D_2_HYDROXYACID_DH_1"/>
    <property type="match status" value="1"/>
</dbReference>
<evidence type="ECO:0000256" key="2">
    <source>
        <dbReference type="ARBA" id="ARBA00022605"/>
    </source>
</evidence>
<dbReference type="InterPro" id="IPR029752">
    <property type="entry name" value="D-isomer_DH_CS1"/>
</dbReference>
<dbReference type="SUPFAM" id="SSF51735">
    <property type="entry name" value="NAD(P)-binding Rossmann-fold domains"/>
    <property type="match status" value="1"/>
</dbReference>
<evidence type="ECO:0000259" key="6">
    <source>
        <dbReference type="Pfam" id="PF00389"/>
    </source>
</evidence>
<organism evidence="8 9">
    <name type="scientific">Clostridium scindens (strain JCM 10418 / VPI 12708)</name>
    <dbReference type="NCBI Taxonomy" id="29347"/>
    <lineage>
        <taxon>Bacteria</taxon>
        <taxon>Bacillati</taxon>
        <taxon>Bacillota</taxon>
        <taxon>Clostridia</taxon>
        <taxon>Lachnospirales</taxon>
        <taxon>Lachnospiraceae</taxon>
    </lineage>
</organism>
<accession>A0A844FCZ4</accession>
<dbReference type="GO" id="GO:0051287">
    <property type="term" value="F:NAD binding"/>
    <property type="evidence" value="ECO:0007669"/>
    <property type="project" value="InterPro"/>
</dbReference>
<evidence type="ECO:0000256" key="1">
    <source>
        <dbReference type="ARBA" id="ARBA00005854"/>
    </source>
</evidence>
<evidence type="ECO:0000259" key="7">
    <source>
        <dbReference type="Pfam" id="PF02826"/>
    </source>
</evidence>
<name>A0A844FCZ4_CLOSV</name>
<dbReference type="InterPro" id="IPR036291">
    <property type="entry name" value="NAD(P)-bd_dom_sf"/>
</dbReference>
<dbReference type="AlphaFoldDB" id="A0A844FCZ4"/>
<dbReference type="Proteomes" id="UP000462363">
    <property type="component" value="Unassembled WGS sequence"/>
</dbReference>
<dbReference type="InterPro" id="IPR006140">
    <property type="entry name" value="D-isomer_DH_NAD-bd"/>
</dbReference>
<evidence type="ECO:0000256" key="5">
    <source>
        <dbReference type="RuleBase" id="RU003719"/>
    </source>
</evidence>
<dbReference type="PROSITE" id="PS00670">
    <property type="entry name" value="D_2_HYDROXYACID_DH_2"/>
    <property type="match status" value="1"/>
</dbReference>
<dbReference type="InterPro" id="IPR006139">
    <property type="entry name" value="D-isomer_2_OHA_DH_cat_dom"/>
</dbReference>
<dbReference type="PANTHER" id="PTHR42789">
    <property type="entry name" value="D-ISOMER SPECIFIC 2-HYDROXYACID DEHYDROGENASE FAMILY PROTEIN (AFU_ORTHOLOGUE AFUA_6G10090)"/>
    <property type="match status" value="1"/>
</dbReference>
<dbReference type="RefSeq" id="WP_154323151.1">
    <property type="nucleotide sequence ID" value="NZ_CP045695.1"/>
</dbReference>
<dbReference type="SUPFAM" id="SSF52283">
    <property type="entry name" value="Formate/glycerate dehydrogenase catalytic domain-like"/>
    <property type="match status" value="1"/>
</dbReference>
<protein>
    <submittedName>
        <fullName evidence="8">Phosphoglycerate dehydrogenase</fullName>
    </submittedName>
</protein>
<dbReference type="GO" id="GO:0016616">
    <property type="term" value="F:oxidoreductase activity, acting on the CH-OH group of donors, NAD or NADP as acceptor"/>
    <property type="evidence" value="ECO:0007669"/>
    <property type="project" value="InterPro"/>
</dbReference>
<dbReference type="PANTHER" id="PTHR42789:SF1">
    <property type="entry name" value="D-ISOMER SPECIFIC 2-HYDROXYACID DEHYDROGENASE FAMILY PROTEIN (AFU_ORTHOLOGUE AFUA_6G10090)"/>
    <property type="match status" value="1"/>
</dbReference>
<dbReference type="Pfam" id="PF00389">
    <property type="entry name" value="2-Hacid_dh"/>
    <property type="match status" value="1"/>
</dbReference>
<keyword evidence="3 5" id="KW-0560">Oxidoreductase</keyword>
<dbReference type="InterPro" id="IPR029753">
    <property type="entry name" value="D-isomer_DH_CS"/>
</dbReference>
<feature type="domain" description="D-isomer specific 2-hydroxyacid dehydrogenase catalytic" evidence="6">
    <location>
        <begin position="18"/>
        <end position="318"/>
    </location>
</feature>
<reference evidence="8 9" key="1">
    <citation type="submission" date="2019-08" db="EMBL/GenBank/DDBJ databases">
        <title>In-depth cultivation of the pig gut microbiome towards novel bacterial diversity and tailored functional studies.</title>
        <authorList>
            <person name="Wylensek D."/>
            <person name="Hitch T.C.A."/>
            <person name="Clavel T."/>
        </authorList>
    </citation>
    <scope>NUCLEOTIDE SEQUENCE [LARGE SCALE GENOMIC DNA]</scope>
    <source>
        <strain evidence="8 9">BL-389-WT-3D</strain>
    </source>
</reference>
<comment type="caution">
    <text evidence="8">The sequence shown here is derived from an EMBL/GenBank/DDBJ whole genome shotgun (WGS) entry which is preliminary data.</text>
</comment>
<dbReference type="InterPro" id="IPR050857">
    <property type="entry name" value="D-2-hydroxyacid_DH"/>
</dbReference>
<dbReference type="Pfam" id="PF02826">
    <property type="entry name" value="2-Hacid_dh_C"/>
    <property type="match status" value="1"/>
</dbReference>
<dbReference type="PROSITE" id="PS00671">
    <property type="entry name" value="D_2_HYDROXYACID_DH_3"/>
    <property type="match status" value="1"/>
</dbReference>
<keyword evidence="2" id="KW-0028">Amino-acid biosynthesis</keyword>
<dbReference type="EMBL" id="VUMB01000044">
    <property type="protein sequence ID" value="MSS41665.1"/>
    <property type="molecule type" value="Genomic_DNA"/>
</dbReference>
<evidence type="ECO:0000256" key="3">
    <source>
        <dbReference type="ARBA" id="ARBA00023002"/>
    </source>
</evidence>
<dbReference type="GO" id="GO:0008652">
    <property type="term" value="P:amino acid biosynthetic process"/>
    <property type="evidence" value="ECO:0007669"/>
    <property type="project" value="UniProtKB-KW"/>
</dbReference>
<evidence type="ECO:0000313" key="9">
    <source>
        <dbReference type="Proteomes" id="UP000462363"/>
    </source>
</evidence>
<comment type="similarity">
    <text evidence="1 5">Belongs to the D-isomer specific 2-hydroxyacid dehydrogenase family.</text>
</comment>
<evidence type="ECO:0000313" key="8">
    <source>
        <dbReference type="EMBL" id="MSS41665.1"/>
    </source>
</evidence>
<proteinExistence type="inferred from homology"/>
<feature type="domain" description="D-isomer specific 2-hydroxyacid dehydrogenase NAD-binding" evidence="7">
    <location>
        <begin position="114"/>
        <end position="286"/>
    </location>
</feature>
<dbReference type="FunFam" id="3.40.50.720:FF:000203">
    <property type="entry name" value="D-3-phosphoglycerate dehydrogenase (SerA)"/>
    <property type="match status" value="1"/>
</dbReference>
<dbReference type="CDD" id="cd12172">
    <property type="entry name" value="PGDH_like_2"/>
    <property type="match status" value="1"/>
</dbReference>
<keyword evidence="4" id="KW-0520">NAD</keyword>
<dbReference type="Gene3D" id="3.40.50.720">
    <property type="entry name" value="NAD(P)-binding Rossmann-like Domain"/>
    <property type="match status" value="2"/>
</dbReference>
<gene>
    <name evidence="8" type="ORF">FYJ37_15320</name>
</gene>
<evidence type="ECO:0000256" key="4">
    <source>
        <dbReference type="ARBA" id="ARBA00023027"/>
    </source>
</evidence>
<sequence length="319" mass="34479">MGKYKVIVTARSFAKADDLALRLLEEHDCDVVRLVAGDATFDEQIKKEIAAADAVIAGLDEYSRELIDSAGKLKVISRYGVGYDKVDVEEADRKGILVTITPGANGDSVADLAVTLMLDAARNVAAMDAAMKGRTQARPQGVEMWQKTLGVIGTGRIGQGVARRCRGFDMKILCYDIYENEAFKKECNAKYVDLSTLLKESDFITIHSPLTPETKDMIGAREFDMMKNDAVIVNTARGGIINEEALYEALKSGSIRGAGLDATVDEPPYDSPLMTLPNCILTPHAGAATKEASSKMSLMAAQNVVDVLTTGDCKYKVNP</sequence>